<comment type="caution">
    <text evidence="2">The sequence shown here is derived from an EMBL/GenBank/DDBJ whole genome shotgun (WGS) entry which is preliminary data.</text>
</comment>
<keyword evidence="3" id="KW-1185">Reference proteome</keyword>
<dbReference type="EMBL" id="WVTA01000002">
    <property type="protein sequence ID" value="KAK3216334.1"/>
    <property type="molecule type" value="Genomic_DNA"/>
</dbReference>
<feature type="compositionally biased region" description="Polar residues" evidence="1">
    <location>
        <begin position="104"/>
        <end position="114"/>
    </location>
</feature>
<feature type="region of interest" description="Disordered" evidence="1">
    <location>
        <begin position="1"/>
        <end position="147"/>
    </location>
</feature>
<proteinExistence type="predicted"/>
<feature type="compositionally biased region" description="Low complexity" evidence="1">
    <location>
        <begin position="28"/>
        <end position="43"/>
    </location>
</feature>
<protein>
    <submittedName>
        <fullName evidence="2">Uncharacterized protein</fullName>
    </submittedName>
</protein>
<feature type="compositionally biased region" description="Low complexity" evidence="1">
    <location>
        <begin position="68"/>
        <end position="82"/>
    </location>
</feature>
<dbReference type="Proteomes" id="UP001280581">
    <property type="component" value="Unassembled WGS sequence"/>
</dbReference>
<gene>
    <name evidence="2" type="ORF">GRF29_8g2987274</name>
</gene>
<accession>A0AAN6M4T5</accession>
<feature type="compositionally biased region" description="Polar residues" evidence="1">
    <location>
        <begin position="1"/>
        <end position="15"/>
    </location>
</feature>
<organism evidence="2 3">
    <name type="scientific">Pseudopithomyces chartarum</name>
    <dbReference type="NCBI Taxonomy" id="1892770"/>
    <lineage>
        <taxon>Eukaryota</taxon>
        <taxon>Fungi</taxon>
        <taxon>Dikarya</taxon>
        <taxon>Ascomycota</taxon>
        <taxon>Pezizomycotina</taxon>
        <taxon>Dothideomycetes</taxon>
        <taxon>Pleosporomycetidae</taxon>
        <taxon>Pleosporales</taxon>
        <taxon>Massarineae</taxon>
        <taxon>Didymosphaeriaceae</taxon>
        <taxon>Pseudopithomyces</taxon>
    </lineage>
</organism>
<reference evidence="2 3" key="1">
    <citation type="submission" date="2021-02" db="EMBL/GenBank/DDBJ databases">
        <title>Genome assembly of Pseudopithomyces chartarum.</title>
        <authorList>
            <person name="Jauregui R."/>
            <person name="Singh J."/>
            <person name="Voisey C."/>
        </authorList>
    </citation>
    <scope>NUCLEOTIDE SEQUENCE [LARGE SCALE GENOMIC DNA]</scope>
    <source>
        <strain evidence="2 3">AGR01</strain>
    </source>
</reference>
<feature type="compositionally biased region" description="Polar residues" evidence="1">
    <location>
        <begin position="123"/>
        <end position="145"/>
    </location>
</feature>
<dbReference type="AlphaFoldDB" id="A0AAN6M4T5"/>
<sequence length="453" mass="50181">MAMQRVQRSSRSRTASRGCGRRQPSPSPSDSDSSDFSSWSRSPSPSPASPKLSERGRNGRFLSRNNKRAASAAPATSSLLSTKRVRLSVASPRARKPATPEAATDSQQSPQTTGRRLLRSHKASSPTQTKIASLSTTAIEPTGSGNLDRLPKEIRQKIYGYCLEVDKPVCVKQCCGPNSTRRERASCRKHGDNCSKIGKGNGLTLYDEDQDDWEKAYGRFNILTLSRTIYEEACWVLHAKGSALIQSTEALQAYLSEAQCTFYRLPNHATAHAKCMWLSVARFRNVCLDLPWHKLSMDDPVECVNRLYEAAAFLMKAWNIQDSDLKPTFSYDVTVQLASLYTSILPFNSGTSTKLAHEWTAYWQPDLASGYLSDFGQIGKNTENAVERLVDLVGRHGEASQWKVLVEPIDSHKYIGDEDDPNTEEVDEKGAAAEMGSLERCCALNGVTLEIMR</sequence>
<evidence type="ECO:0000313" key="2">
    <source>
        <dbReference type="EMBL" id="KAK3216334.1"/>
    </source>
</evidence>
<evidence type="ECO:0000313" key="3">
    <source>
        <dbReference type="Proteomes" id="UP001280581"/>
    </source>
</evidence>
<evidence type="ECO:0000256" key="1">
    <source>
        <dbReference type="SAM" id="MobiDB-lite"/>
    </source>
</evidence>
<name>A0AAN6M4T5_9PLEO</name>